<comment type="subunit">
    <text evidence="7">Homodimer.</text>
</comment>
<evidence type="ECO:0000256" key="6">
    <source>
        <dbReference type="PIRSR" id="PIRSR600888-3"/>
    </source>
</evidence>
<dbReference type="UniPathway" id="UPA00124"/>
<dbReference type="GO" id="GO:0000271">
    <property type="term" value="P:polysaccharide biosynthetic process"/>
    <property type="evidence" value="ECO:0007669"/>
    <property type="project" value="TreeGrafter"/>
</dbReference>
<dbReference type="EMBL" id="UGUS01000002">
    <property type="protein sequence ID" value="SUD30157.1"/>
    <property type="molecule type" value="Genomic_DNA"/>
</dbReference>
<gene>
    <name evidence="8" type="primary">rmlC_1</name>
    <name evidence="8" type="ORF">NCTC10392_02068</name>
</gene>
<protein>
    <recommendedName>
        <fullName evidence="4 7">dTDP-4-dehydrorhamnose 3,5-epimerase</fullName>
        <ecNumber evidence="3 7">5.1.3.13</ecNumber>
    </recommendedName>
    <alternativeName>
        <fullName evidence="7">Thymidine diphospho-4-keto-rhamnose 3,5-epimerase</fullName>
    </alternativeName>
</protein>
<dbReference type="Proteomes" id="UP000255125">
    <property type="component" value="Unassembled WGS sequence"/>
</dbReference>
<feature type="site" description="Participates in a stacking interaction with the thymidine ring of dTDP-4-oxo-6-deoxyglucose" evidence="6">
    <location>
        <position position="143"/>
    </location>
</feature>
<dbReference type="AlphaFoldDB" id="A0A379IBA5"/>
<organism evidence="8 9">
    <name type="scientific">Pseudomonas fluorescens</name>
    <dbReference type="NCBI Taxonomy" id="294"/>
    <lineage>
        <taxon>Bacteria</taxon>
        <taxon>Pseudomonadati</taxon>
        <taxon>Pseudomonadota</taxon>
        <taxon>Gammaproteobacteria</taxon>
        <taxon>Pseudomonadales</taxon>
        <taxon>Pseudomonadaceae</taxon>
        <taxon>Pseudomonas</taxon>
    </lineage>
</organism>
<evidence type="ECO:0000313" key="9">
    <source>
        <dbReference type="Proteomes" id="UP000255125"/>
    </source>
</evidence>
<dbReference type="CDD" id="cd00438">
    <property type="entry name" value="cupin_RmlC"/>
    <property type="match status" value="1"/>
</dbReference>
<dbReference type="PANTHER" id="PTHR21047">
    <property type="entry name" value="DTDP-6-DEOXY-D-GLUCOSE-3,5 EPIMERASE"/>
    <property type="match status" value="1"/>
</dbReference>
<dbReference type="GO" id="GO:0005829">
    <property type="term" value="C:cytosol"/>
    <property type="evidence" value="ECO:0007669"/>
    <property type="project" value="TreeGrafter"/>
</dbReference>
<dbReference type="Gene3D" id="2.60.120.10">
    <property type="entry name" value="Jelly Rolls"/>
    <property type="match status" value="1"/>
</dbReference>
<evidence type="ECO:0000256" key="5">
    <source>
        <dbReference type="PIRSR" id="PIRSR600888-1"/>
    </source>
</evidence>
<proteinExistence type="inferred from homology"/>
<dbReference type="SUPFAM" id="SSF51182">
    <property type="entry name" value="RmlC-like cupins"/>
    <property type="match status" value="1"/>
</dbReference>
<evidence type="ECO:0000256" key="3">
    <source>
        <dbReference type="ARBA" id="ARBA00012098"/>
    </source>
</evidence>
<evidence type="ECO:0000313" key="8">
    <source>
        <dbReference type="EMBL" id="SUD30157.1"/>
    </source>
</evidence>
<evidence type="ECO:0000256" key="7">
    <source>
        <dbReference type="RuleBase" id="RU364069"/>
    </source>
</evidence>
<dbReference type="GO" id="GO:0008830">
    <property type="term" value="F:dTDP-4-dehydrorhamnose 3,5-epimerase activity"/>
    <property type="evidence" value="ECO:0007669"/>
    <property type="project" value="UniProtKB-UniRule"/>
</dbReference>
<dbReference type="NCBIfam" id="TIGR01221">
    <property type="entry name" value="rmlC"/>
    <property type="match status" value="1"/>
</dbReference>
<evidence type="ECO:0000256" key="1">
    <source>
        <dbReference type="ARBA" id="ARBA00001298"/>
    </source>
</evidence>
<feature type="active site" description="Proton donor" evidence="5">
    <location>
        <position position="137"/>
    </location>
</feature>
<name>A0A379IBA5_PSEFL</name>
<accession>A0A379IBA5</accession>
<keyword evidence="7 8" id="KW-0413">Isomerase</keyword>
<dbReference type="InterPro" id="IPR011051">
    <property type="entry name" value="RmlC_Cupin_sf"/>
</dbReference>
<sequence>MKLIQTAIPDVVIIEPKVFGDDRGWFMESFNEERFHAALKELGLPVPRAFVQDNHSCSAKGVLRGLHFQRAPHAQGKLVRVVGGAAFDVAVDIRPESSTYLQWIGVELNTQNNLMLWIPEGFAHGFVALEDDTHFLYKTTDYYDKDSEGALHWSDARLGINWPAIGGFNVSDKDDKAPTSDSLSEKQA</sequence>
<comment type="pathway">
    <text evidence="7">Carbohydrate biosynthesis; dTDP-L-rhamnose biosynthesis.</text>
</comment>
<dbReference type="InterPro" id="IPR014710">
    <property type="entry name" value="RmlC-like_jellyroll"/>
</dbReference>
<dbReference type="InterPro" id="IPR000888">
    <property type="entry name" value="RmlC-like"/>
</dbReference>
<dbReference type="Pfam" id="PF00908">
    <property type="entry name" value="dTDP_sugar_isom"/>
    <property type="match status" value="1"/>
</dbReference>
<evidence type="ECO:0000256" key="4">
    <source>
        <dbReference type="ARBA" id="ARBA00019595"/>
    </source>
</evidence>
<comment type="similarity">
    <text evidence="7">Belongs to the dTDP-4-dehydrorhamnose 3,5-epimerase family.</text>
</comment>
<comment type="catalytic activity">
    <reaction evidence="1 7">
        <text>dTDP-4-dehydro-6-deoxy-alpha-D-glucose = dTDP-4-dehydro-beta-L-rhamnose</text>
        <dbReference type="Rhea" id="RHEA:16969"/>
        <dbReference type="ChEBI" id="CHEBI:57649"/>
        <dbReference type="ChEBI" id="CHEBI:62830"/>
        <dbReference type="EC" id="5.1.3.13"/>
    </reaction>
</comment>
<dbReference type="GO" id="GO:0019305">
    <property type="term" value="P:dTDP-rhamnose biosynthetic process"/>
    <property type="evidence" value="ECO:0007669"/>
    <property type="project" value="UniProtKB-UniRule"/>
</dbReference>
<dbReference type="PANTHER" id="PTHR21047:SF2">
    <property type="entry name" value="THYMIDINE DIPHOSPHO-4-KETO-RHAMNOSE 3,5-EPIMERASE"/>
    <property type="match status" value="1"/>
</dbReference>
<reference evidence="8 9" key="1">
    <citation type="submission" date="2018-06" db="EMBL/GenBank/DDBJ databases">
        <authorList>
            <consortium name="Pathogen Informatics"/>
            <person name="Doyle S."/>
        </authorList>
    </citation>
    <scope>NUCLEOTIDE SEQUENCE [LARGE SCALE GENOMIC DNA]</scope>
    <source>
        <strain evidence="8 9">NCTC10392</strain>
    </source>
</reference>
<dbReference type="EC" id="5.1.3.13" evidence="3 7"/>
<comment type="function">
    <text evidence="2 7">Catalyzes the epimerization of the C3' and C5'positions of dTDP-6-deoxy-D-xylo-4-hexulose, forming dTDP-6-deoxy-L-lyxo-4-hexulose.</text>
</comment>
<dbReference type="KEGG" id="pfn:HZ99_27125"/>
<dbReference type="RefSeq" id="WP_038447389.1">
    <property type="nucleotide sequence ID" value="NZ_CP008896.1"/>
</dbReference>
<feature type="active site" description="Proton acceptor" evidence="5">
    <location>
        <position position="67"/>
    </location>
</feature>
<evidence type="ECO:0000256" key="2">
    <source>
        <dbReference type="ARBA" id="ARBA00001997"/>
    </source>
</evidence>
<dbReference type="OrthoDB" id="9800680at2"/>